<name>A0A1M6XLS6_9BACT</name>
<gene>
    <name evidence="1" type="ORF">SAMN05720469_13223</name>
</gene>
<evidence type="ECO:0000313" key="1">
    <source>
        <dbReference type="EMBL" id="SHL06853.1"/>
    </source>
</evidence>
<organism evidence="1 2">
    <name type="scientific">Fibrobacter intestinalis</name>
    <dbReference type="NCBI Taxonomy" id="28122"/>
    <lineage>
        <taxon>Bacteria</taxon>
        <taxon>Pseudomonadati</taxon>
        <taxon>Fibrobacterota</taxon>
        <taxon>Fibrobacteria</taxon>
        <taxon>Fibrobacterales</taxon>
        <taxon>Fibrobacteraceae</taxon>
        <taxon>Fibrobacter</taxon>
    </lineage>
</organism>
<dbReference type="Proteomes" id="UP000184275">
    <property type="component" value="Unassembled WGS sequence"/>
</dbReference>
<dbReference type="EMBL" id="FRAW01000032">
    <property type="protein sequence ID" value="SHL06853.1"/>
    <property type="molecule type" value="Genomic_DNA"/>
</dbReference>
<protein>
    <submittedName>
        <fullName evidence="1">Uncharacterized protein</fullName>
    </submittedName>
</protein>
<dbReference type="AlphaFoldDB" id="A0A1M6XLS6"/>
<reference evidence="2" key="1">
    <citation type="submission" date="2016-11" db="EMBL/GenBank/DDBJ databases">
        <authorList>
            <person name="Varghese N."/>
            <person name="Submissions S."/>
        </authorList>
    </citation>
    <scope>NUCLEOTIDE SEQUENCE [LARGE SCALE GENOMIC DNA]</scope>
    <source>
        <strain evidence="2">UWOS</strain>
    </source>
</reference>
<keyword evidence="2" id="KW-1185">Reference proteome</keyword>
<evidence type="ECO:0000313" key="2">
    <source>
        <dbReference type="Proteomes" id="UP000184275"/>
    </source>
</evidence>
<proteinExistence type="predicted"/>
<sequence>MVLDFLKKAYRKGLRKVNSSDWKSFCDKLKTFSVSAEEANAIGFWTIENLACHNPSRMQPRSLQEFEERIFPGAVHSELVEAVQFGMVSELQCENILEEFLENSSQAVLPDKMLSSLSDVWSRNIQGFRSIKVS</sequence>
<accession>A0A1M6XLS6</accession>